<gene>
    <name evidence="2" type="ORF">NCTC10485_04619</name>
</gene>
<reference evidence="2 3" key="1">
    <citation type="submission" date="2018-12" db="EMBL/GenBank/DDBJ databases">
        <authorList>
            <consortium name="Pathogen Informatics"/>
        </authorList>
    </citation>
    <scope>NUCLEOTIDE SEQUENCE [LARGE SCALE GENOMIC DNA]</scope>
    <source>
        <strain evidence="2 3">NCTC10485</strain>
    </source>
</reference>
<dbReference type="Gene3D" id="3.30.530.20">
    <property type="match status" value="1"/>
</dbReference>
<dbReference type="InterPro" id="IPR023393">
    <property type="entry name" value="START-like_dom_sf"/>
</dbReference>
<protein>
    <submittedName>
        <fullName evidence="2">Carbon monoxide dehydrogenase subunit G</fullName>
    </submittedName>
</protein>
<feature type="transmembrane region" description="Helical" evidence="1">
    <location>
        <begin position="198"/>
        <end position="216"/>
    </location>
</feature>
<evidence type="ECO:0000256" key="1">
    <source>
        <dbReference type="SAM" id="Phobius"/>
    </source>
</evidence>
<dbReference type="PANTHER" id="PTHR38588">
    <property type="entry name" value="BLL0334 PROTEIN"/>
    <property type="match status" value="1"/>
</dbReference>
<dbReference type="CDD" id="cd07823">
    <property type="entry name" value="SRPBCC_5"/>
    <property type="match status" value="1"/>
</dbReference>
<evidence type="ECO:0000313" key="2">
    <source>
        <dbReference type="EMBL" id="VEG50301.1"/>
    </source>
</evidence>
<dbReference type="OrthoDB" id="9808623at2"/>
<dbReference type="AlphaFoldDB" id="A0A448ID24"/>
<dbReference type="Proteomes" id="UP000282551">
    <property type="component" value="Chromosome"/>
</dbReference>
<dbReference type="InterPro" id="IPR010419">
    <property type="entry name" value="CO_DH_gsu"/>
</dbReference>
<dbReference type="PANTHER" id="PTHR38588:SF1">
    <property type="entry name" value="BLL0334 PROTEIN"/>
    <property type="match status" value="1"/>
</dbReference>
<dbReference type="RefSeq" id="WP_126335852.1">
    <property type="nucleotide sequence ID" value="NZ_AP022604.1"/>
</dbReference>
<accession>A0A448ID24</accession>
<evidence type="ECO:0000313" key="3">
    <source>
        <dbReference type="Proteomes" id="UP000282551"/>
    </source>
</evidence>
<dbReference type="EMBL" id="LR134355">
    <property type="protein sequence ID" value="VEG50301.1"/>
    <property type="molecule type" value="Genomic_DNA"/>
</dbReference>
<keyword evidence="1" id="KW-0812">Transmembrane</keyword>
<sequence>MAMQLKNQFEIDADLEQTWNLLTDLERIMPCMPGAALDGIEGENFLGNVKIKVGPIGAHFRGTARFAEKDDATHSAVILASGKDPKGQAAANAKLHAWLEPVTDTRTRVLIDTDLDISGRMAQFGRGAIADVSNRLIGQFVTNISQLLTQPAAATNGAAPASASAGPAAAFAPAAAPASGEASMDVMSFVVPMIKERYGQALLGGLLGFVLSWLVFGRRVGKRQPSYAPPAYPFPFPQAHP</sequence>
<name>A0A448ID24_MYCCI</name>
<organism evidence="2 3">
    <name type="scientific">Mycolicibacterium chitae</name>
    <name type="common">Mycobacterium chitae</name>
    <dbReference type="NCBI Taxonomy" id="1792"/>
    <lineage>
        <taxon>Bacteria</taxon>
        <taxon>Bacillati</taxon>
        <taxon>Actinomycetota</taxon>
        <taxon>Actinomycetes</taxon>
        <taxon>Mycobacteriales</taxon>
        <taxon>Mycobacteriaceae</taxon>
        <taxon>Mycolicibacterium</taxon>
    </lineage>
</organism>
<keyword evidence="1" id="KW-1133">Transmembrane helix</keyword>
<keyword evidence="3" id="KW-1185">Reference proteome</keyword>
<proteinExistence type="predicted"/>
<keyword evidence="1" id="KW-0472">Membrane</keyword>
<dbReference type="SUPFAM" id="SSF55961">
    <property type="entry name" value="Bet v1-like"/>
    <property type="match status" value="1"/>
</dbReference>
<dbReference type="Pfam" id="PF06240">
    <property type="entry name" value="COXG"/>
    <property type="match status" value="1"/>
</dbReference>